<evidence type="ECO:0000313" key="1">
    <source>
        <dbReference type="EMBL" id="ONN56086.1"/>
    </source>
</evidence>
<gene>
    <name evidence="1" type="ORF">AC058_00060</name>
</gene>
<dbReference type="RefSeq" id="WP_077168140.1">
    <property type="nucleotide sequence ID" value="NZ_LFZS01000001.1"/>
</dbReference>
<sequence length="110" mass="12869">MLTYECSEFKLLVLHELDNFNVAEQNIDFNIIVDNIKYAGTAVTLKNIEYLMEKFRASGDCQFGRYFWQSNMLILEEMTIDCLRAALLDIVKDKTLDTLDDMFYKINCDS</sequence>
<reference evidence="1 2" key="1">
    <citation type="submission" date="2015-07" db="EMBL/GenBank/DDBJ databases">
        <title>Acinetobacter yuneri, a novel member of Acinetobacter calcoaceticus-Acinetobacter baumannii complex isolated from clinical specimen.</title>
        <authorList>
            <person name="Yu Y."/>
        </authorList>
    </citation>
    <scope>NUCLEOTIDE SEQUENCE [LARGE SCALE GENOMIC DNA]</scope>
    <source>
        <strain evidence="1 2">A362</strain>
    </source>
</reference>
<name>A0A1V2V1S3_9GAMM</name>
<organism evidence="1 2">
    <name type="scientific">Acinetobacter genomosp. 33YU</name>
    <dbReference type="NCBI Taxonomy" id="1675530"/>
    <lineage>
        <taxon>Bacteria</taxon>
        <taxon>Pseudomonadati</taxon>
        <taxon>Pseudomonadota</taxon>
        <taxon>Gammaproteobacteria</taxon>
        <taxon>Moraxellales</taxon>
        <taxon>Moraxellaceae</taxon>
        <taxon>Acinetobacter</taxon>
    </lineage>
</organism>
<dbReference type="Proteomes" id="UP000189376">
    <property type="component" value="Unassembled WGS sequence"/>
</dbReference>
<dbReference type="AlphaFoldDB" id="A0A1V2V1S3"/>
<dbReference type="EMBL" id="LFZS01000001">
    <property type="protein sequence ID" value="ONN56086.1"/>
    <property type="molecule type" value="Genomic_DNA"/>
</dbReference>
<proteinExistence type="predicted"/>
<evidence type="ECO:0000313" key="2">
    <source>
        <dbReference type="Proteomes" id="UP000189376"/>
    </source>
</evidence>
<comment type="caution">
    <text evidence="1">The sequence shown here is derived from an EMBL/GenBank/DDBJ whole genome shotgun (WGS) entry which is preliminary data.</text>
</comment>
<keyword evidence="2" id="KW-1185">Reference proteome</keyword>
<protein>
    <submittedName>
        <fullName evidence="1">Uncharacterized protein</fullName>
    </submittedName>
</protein>
<accession>A0A1V2V1S3</accession>